<dbReference type="EMBL" id="MCFL01000015">
    <property type="protein sequence ID" value="ORZ36874.1"/>
    <property type="molecule type" value="Genomic_DNA"/>
</dbReference>
<dbReference type="Proteomes" id="UP000193411">
    <property type="component" value="Unassembled WGS sequence"/>
</dbReference>
<proteinExistence type="predicted"/>
<evidence type="ECO:0000313" key="1">
    <source>
        <dbReference type="EMBL" id="ORZ36874.1"/>
    </source>
</evidence>
<organism evidence="1 2">
    <name type="scientific">Catenaria anguillulae PL171</name>
    <dbReference type="NCBI Taxonomy" id="765915"/>
    <lineage>
        <taxon>Eukaryota</taxon>
        <taxon>Fungi</taxon>
        <taxon>Fungi incertae sedis</taxon>
        <taxon>Blastocladiomycota</taxon>
        <taxon>Blastocladiomycetes</taxon>
        <taxon>Blastocladiales</taxon>
        <taxon>Catenariaceae</taxon>
        <taxon>Catenaria</taxon>
    </lineage>
</organism>
<protein>
    <submittedName>
        <fullName evidence="1">Uncharacterized protein</fullName>
    </submittedName>
</protein>
<name>A0A1Y2HSF7_9FUNG</name>
<dbReference type="AlphaFoldDB" id="A0A1Y2HSF7"/>
<sequence length="87" mass="9581">MRSSMVSLSSLIFDPSTAACVLTFRIETCLDEHLGLLCHLIQPTAWVAARMRTHNRCAAGGRREGSVHAHIVEEDGGGSDERRWDGM</sequence>
<gene>
    <name evidence="1" type="ORF">BCR44DRAFT_1061330</name>
</gene>
<accession>A0A1Y2HSF7</accession>
<reference evidence="1 2" key="1">
    <citation type="submission" date="2016-07" db="EMBL/GenBank/DDBJ databases">
        <title>Pervasive Adenine N6-methylation of Active Genes in Fungi.</title>
        <authorList>
            <consortium name="DOE Joint Genome Institute"/>
            <person name="Mondo S.J."/>
            <person name="Dannebaum R.O."/>
            <person name="Kuo R.C."/>
            <person name="Labutti K."/>
            <person name="Haridas S."/>
            <person name="Kuo A."/>
            <person name="Salamov A."/>
            <person name="Ahrendt S.R."/>
            <person name="Lipzen A."/>
            <person name="Sullivan W."/>
            <person name="Andreopoulos W.B."/>
            <person name="Clum A."/>
            <person name="Lindquist E."/>
            <person name="Daum C."/>
            <person name="Ramamoorthy G.K."/>
            <person name="Gryganskyi A."/>
            <person name="Culley D."/>
            <person name="Magnuson J.K."/>
            <person name="James T.Y."/>
            <person name="O'Malley M.A."/>
            <person name="Stajich J.E."/>
            <person name="Spatafora J.W."/>
            <person name="Visel A."/>
            <person name="Grigoriev I.V."/>
        </authorList>
    </citation>
    <scope>NUCLEOTIDE SEQUENCE [LARGE SCALE GENOMIC DNA]</scope>
    <source>
        <strain evidence="1 2">PL171</strain>
    </source>
</reference>
<comment type="caution">
    <text evidence="1">The sequence shown here is derived from an EMBL/GenBank/DDBJ whole genome shotgun (WGS) entry which is preliminary data.</text>
</comment>
<evidence type="ECO:0000313" key="2">
    <source>
        <dbReference type="Proteomes" id="UP000193411"/>
    </source>
</evidence>
<keyword evidence="2" id="KW-1185">Reference proteome</keyword>